<dbReference type="AlphaFoldDB" id="A0A0G0KBW7"/>
<evidence type="ECO:0000313" key="2">
    <source>
        <dbReference type="Proteomes" id="UP000034324"/>
    </source>
</evidence>
<dbReference type="EMBL" id="LBVC01000048">
    <property type="protein sequence ID" value="KKQ77123.1"/>
    <property type="molecule type" value="Genomic_DNA"/>
</dbReference>
<evidence type="ECO:0000313" key="1">
    <source>
        <dbReference type="EMBL" id="KKQ77123.1"/>
    </source>
</evidence>
<dbReference type="Proteomes" id="UP000034324">
    <property type="component" value="Unassembled WGS sequence"/>
</dbReference>
<accession>A0A0G0KBW7</accession>
<comment type="caution">
    <text evidence="1">The sequence shown here is derived from an EMBL/GenBank/DDBJ whole genome shotgun (WGS) entry which is preliminary data.</text>
</comment>
<name>A0A0G0KBW7_9BACT</name>
<reference evidence="1 2" key="1">
    <citation type="journal article" date="2015" name="Nature">
        <title>rRNA introns, odd ribosomes, and small enigmatic genomes across a large radiation of phyla.</title>
        <authorList>
            <person name="Brown C.T."/>
            <person name="Hug L.A."/>
            <person name="Thomas B.C."/>
            <person name="Sharon I."/>
            <person name="Castelle C.J."/>
            <person name="Singh A."/>
            <person name="Wilkins M.J."/>
            <person name="Williams K.H."/>
            <person name="Banfield J.F."/>
        </authorList>
    </citation>
    <scope>NUCLEOTIDE SEQUENCE [LARGE SCALE GENOMIC DNA]</scope>
</reference>
<organism evidence="1 2">
    <name type="scientific">Candidatus Daviesbacteria bacterium GW2011_GWF2_38_6</name>
    <dbReference type="NCBI Taxonomy" id="1618432"/>
    <lineage>
        <taxon>Bacteria</taxon>
        <taxon>Candidatus Daviesiibacteriota</taxon>
    </lineage>
</organism>
<protein>
    <submittedName>
        <fullName evidence="1">Uncharacterized protein</fullName>
    </submittedName>
</protein>
<sequence length="158" mass="17469">MSGEAITTQETSQPGPAFIQLRGVVDQLPKIELTGQGRVAERTLPDGTVLKITHNVRSNYVRPNEDPERLLVSVESIGIYYNITPQDELTNLGYRPGFRPSALGLPIDSIVFSLSASQKKRLRREPQYPAMVQALVDWTQRLATADSLEVAGLPFPKP</sequence>
<gene>
    <name evidence="1" type="ORF">US99_C0048G0009</name>
</gene>
<proteinExistence type="predicted"/>